<name>A0A5N5JXC3_9ROSI</name>
<accession>A0A5N5JXC3</accession>
<keyword evidence="11" id="KW-1185">Reference proteome</keyword>
<evidence type="ECO:0000256" key="4">
    <source>
        <dbReference type="ARBA" id="ARBA00022801"/>
    </source>
</evidence>
<dbReference type="EMBL" id="VDCV01000016">
    <property type="protein sequence ID" value="KAB5519407.1"/>
    <property type="molecule type" value="Genomic_DNA"/>
</dbReference>
<comment type="catalytic activity">
    <reaction evidence="1">
        <text>Hydrolysis of (1-&gt;3)-beta-D-glucosidic linkages in (1-&gt;3)-beta-D-glucans.</text>
        <dbReference type="EC" id="3.2.1.39"/>
    </reaction>
</comment>
<comment type="caution">
    <text evidence="10">The sequence shown here is derived from an EMBL/GenBank/DDBJ whole genome shotgun (WGS) entry which is preliminary data.</text>
</comment>
<dbReference type="PANTHER" id="PTHR32227">
    <property type="entry name" value="GLUCAN ENDO-1,3-BETA-GLUCOSIDASE BG1-RELATED-RELATED"/>
    <property type="match status" value="1"/>
</dbReference>
<dbReference type="GO" id="GO:0042973">
    <property type="term" value="F:glucan endo-1,3-beta-D-glucosidase activity"/>
    <property type="evidence" value="ECO:0007669"/>
    <property type="project" value="UniProtKB-EC"/>
</dbReference>
<sequence>MSDSDLLLLEMKRNMLIHLLQHFSLPIQNLHNSISAAGLGNRTKATTATIAGALGESYPPSHGLLDPAYQSLTASIISFLVTNLQDTPFQYLNYLFFAMLGAFHSPLEKAGGGSSEIVVSESGWPSAGGGPETNIDNARIYLTRVGNNRNTPGHLFCARKVLLRCSHISLFGRPLFYLGTLSTAFLGELRFFQ</sequence>
<evidence type="ECO:0000256" key="8">
    <source>
        <dbReference type="RuleBase" id="RU004335"/>
    </source>
</evidence>
<dbReference type="AlphaFoldDB" id="A0A5N5JXC3"/>
<evidence type="ECO:0000313" key="11">
    <source>
        <dbReference type="Proteomes" id="UP000326939"/>
    </source>
</evidence>
<dbReference type="InterPro" id="IPR017853">
    <property type="entry name" value="GH"/>
</dbReference>
<keyword evidence="4 9" id="KW-0378">Hydrolase</keyword>
<dbReference type="Proteomes" id="UP000326939">
    <property type="component" value="Chromosome 16"/>
</dbReference>
<comment type="similarity">
    <text evidence="2 8">Belongs to the glycosyl hydrolase 17 family.</text>
</comment>
<dbReference type="Gene3D" id="3.20.20.80">
    <property type="entry name" value="Glycosidases"/>
    <property type="match status" value="2"/>
</dbReference>
<evidence type="ECO:0000256" key="6">
    <source>
        <dbReference type="ARBA" id="ARBA00033335"/>
    </source>
</evidence>
<evidence type="ECO:0000313" key="10">
    <source>
        <dbReference type="EMBL" id="KAB5519407.1"/>
    </source>
</evidence>
<evidence type="ECO:0000256" key="5">
    <source>
        <dbReference type="ARBA" id="ARBA00023295"/>
    </source>
</evidence>
<evidence type="ECO:0000256" key="2">
    <source>
        <dbReference type="ARBA" id="ARBA00008773"/>
    </source>
</evidence>
<proteinExistence type="inferred from homology"/>
<evidence type="ECO:0000256" key="1">
    <source>
        <dbReference type="ARBA" id="ARBA00000382"/>
    </source>
</evidence>
<gene>
    <name evidence="10" type="ORF">DKX38_023726</name>
</gene>
<protein>
    <recommendedName>
        <fullName evidence="3">glucan endo-1,3-beta-D-glucosidase</fullName>
        <ecNumber evidence="3">3.2.1.39</ecNumber>
    </recommendedName>
    <alternativeName>
        <fullName evidence="6">(1-&gt;3)-beta-glucan endohydrolase</fullName>
    </alternativeName>
    <alternativeName>
        <fullName evidence="7">Beta-1,3-endoglucanase</fullName>
    </alternativeName>
</protein>
<evidence type="ECO:0000256" key="9">
    <source>
        <dbReference type="RuleBase" id="RU004336"/>
    </source>
</evidence>
<organism evidence="10 11">
    <name type="scientific">Salix brachista</name>
    <dbReference type="NCBI Taxonomy" id="2182728"/>
    <lineage>
        <taxon>Eukaryota</taxon>
        <taxon>Viridiplantae</taxon>
        <taxon>Streptophyta</taxon>
        <taxon>Embryophyta</taxon>
        <taxon>Tracheophyta</taxon>
        <taxon>Spermatophyta</taxon>
        <taxon>Magnoliopsida</taxon>
        <taxon>eudicotyledons</taxon>
        <taxon>Gunneridae</taxon>
        <taxon>Pentapetalae</taxon>
        <taxon>rosids</taxon>
        <taxon>fabids</taxon>
        <taxon>Malpighiales</taxon>
        <taxon>Salicaceae</taxon>
        <taxon>Saliceae</taxon>
        <taxon>Salix</taxon>
    </lineage>
</organism>
<dbReference type="EC" id="3.2.1.39" evidence="3"/>
<dbReference type="InterPro" id="IPR044965">
    <property type="entry name" value="Glyco_hydro_17_plant"/>
</dbReference>
<reference evidence="11" key="1">
    <citation type="journal article" date="2019" name="Gigascience">
        <title>De novo genome assembly of the endangered Acer yangbiense, a plant species with extremely small populations endemic to Yunnan Province, China.</title>
        <authorList>
            <person name="Yang J."/>
            <person name="Wariss H.M."/>
            <person name="Tao L."/>
            <person name="Zhang R."/>
            <person name="Yun Q."/>
            <person name="Hollingsworth P."/>
            <person name="Dao Z."/>
            <person name="Luo G."/>
            <person name="Guo H."/>
            <person name="Ma Y."/>
            <person name="Sun W."/>
        </authorList>
    </citation>
    <scope>NUCLEOTIDE SEQUENCE [LARGE SCALE GENOMIC DNA]</scope>
    <source>
        <strain evidence="11">cv. br00</strain>
    </source>
</reference>
<dbReference type="InterPro" id="IPR000490">
    <property type="entry name" value="Glyco_hydro_17"/>
</dbReference>
<dbReference type="PROSITE" id="PS00587">
    <property type="entry name" value="GLYCOSYL_HYDROL_F17"/>
    <property type="match status" value="1"/>
</dbReference>
<dbReference type="GO" id="GO:0005975">
    <property type="term" value="P:carbohydrate metabolic process"/>
    <property type="evidence" value="ECO:0007669"/>
    <property type="project" value="InterPro"/>
</dbReference>
<evidence type="ECO:0000256" key="3">
    <source>
        <dbReference type="ARBA" id="ARBA00012780"/>
    </source>
</evidence>
<dbReference type="Pfam" id="PF00332">
    <property type="entry name" value="Glyco_hydro_17"/>
    <property type="match status" value="1"/>
</dbReference>
<evidence type="ECO:0000256" key="7">
    <source>
        <dbReference type="ARBA" id="ARBA00033417"/>
    </source>
</evidence>
<keyword evidence="5 9" id="KW-0326">Glycosidase</keyword>
<dbReference type="SUPFAM" id="SSF51445">
    <property type="entry name" value="(Trans)glycosidases"/>
    <property type="match status" value="1"/>
</dbReference>